<dbReference type="EMBL" id="QGDT01000005">
    <property type="protein sequence ID" value="PWJ58019.1"/>
    <property type="molecule type" value="Genomic_DNA"/>
</dbReference>
<comment type="caution">
    <text evidence="8">The sequence shown here is derived from an EMBL/GenBank/DDBJ whole genome shotgun (WGS) entry which is preliminary data.</text>
</comment>
<evidence type="ECO:0000256" key="2">
    <source>
        <dbReference type="ARBA" id="ARBA00006275"/>
    </source>
</evidence>
<evidence type="ECO:0000256" key="3">
    <source>
        <dbReference type="ARBA" id="ARBA00022729"/>
    </source>
</evidence>
<evidence type="ECO:0000313" key="8">
    <source>
        <dbReference type="EMBL" id="PWJ58019.1"/>
    </source>
</evidence>
<sequence length="494" mass="55044">MKVNQKYSRIIWKSWLLGATFLTMVACEEKLDLTPYGQPVEQTFYKTEQDAIQAINAAYYPLREIGQGWRNDLVVGDIGTDDAIKGGVNVEDNGGLLEKETYRLTSANATLALRWKANYQGIYYANIVLDKVPSIDMSEDLKKRILGEAHFLRAFYHFDLVKLYGGVPLGDKILPIDGKFAKASKEEIYAFVEAEFNLAKENLPLKSKNVGVNKGRADKGAAIGMMVRVSAYLNKMDKVRQYAEELFALNEYSLDPDFGAIYQPTGEWGPGSIFEINYYPSNDPGWLQGQGNLTATAAGPRTIGGWGFGQLKQDLLDEFETGDPRKEASTYLVGGQAYGTGIFNRKYSYTPYSKYEYAKVGSIPTNGPHNYRILRLADVYLMYAEAQYALGNETVAREYVNKVRTRARGDQPASVLPNLAASVSGQDLIDAIYHERRVELAGEGLRYWDLIRTGRAEKVLGPLGFKKGLNEVFPLPIADIILSDGVLVQNPGYN</sequence>
<accession>A0A316AL88</accession>
<dbReference type="InterPro" id="IPR033985">
    <property type="entry name" value="SusD-like_N"/>
</dbReference>
<evidence type="ECO:0000313" key="9">
    <source>
        <dbReference type="Proteomes" id="UP000245880"/>
    </source>
</evidence>
<dbReference type="Gene3D" id="1.25.40.390">
    <property type="match status" value="1"/>
</dbReference>
<dbReference type="AlphaFoldDB" id="A0A316AL88"/>
<keyword evidence="3" id="KW-0732">Signal</keyword>
<dbReference type="InterPro" id="IPR011990">
    <property type="entry name" value="TPR-like_helical_dom_sf"/>
</dbReference>
<proteinExistence type="inferred from homology"/>
<dbReference type="Proteomes" id="UP000245880">
    <property type="component" value="Unassembled WGS sequence"/>
</dbReference>
<dbReference type="RefSeq" id="WP_109674611.1">
    <property type="nucleotide sequence ID" value="NZ_QGDT01000005.1"/>
</dbReference>
<dbReference type="OrthoDB" id="636214at2"/>
<evidence type="ECO:0000256" key="4">
    <source>
        <dbReference type="ARBA" id="ARBA00023136"/>
    </source>
</evidence>
<dbReference type="PROSITE" id="PS51257">
    <property type="entry name" value="PROKAR_LIPOPROTEIN"/>
    <property type="match status" value="1"/>
</dbReference>
<dbReference type="GO" id="GO:0009279">
    <property type="term" value="C:cell outer membrane"/>
    <property type="evidence" value="ECO:0007669"/>
    <property type="project" value="UniProtKB-SubCell"/>
</dbReference>
<comment type="subcellular location">
    <subcellularLocation>
        <location evidence="1">Cell outer membrane</location>
    </subcellularLocation>
</comment>
<evidence type="ECO:0000256" key="1">
    <source>
        <dbReference type="ARBA" id="ARBA00004442"/>
    </source>
</evidence>
<name>A0A316AL88_9BACT</name>
<keyword evidence="4" id="KW-0472">Membrane</keyword>
<dbReference type="Pfam" id="PF14322">
    <property type="entry name" value="SusD-like_3"/>
    <property type="match status" value="1"/>
</dbReference>
<dbReference type="CDD" id="cd08977">
    <property type="entry name" value="SusD"/>
    <property type="match status" value="1"/>
</dbReference>
<evidence type="ECO:0000259" key="7">
    <source>
        <dbReference type="Pfam" id="PF14322"/>
    </source>
</evidence>
<comment type="similarity">
    <text evidence="2">Belongs to the SusD family.</text>
</comment>
<dbReference type="Pfam" id="PF07980">
    <property type="entry name" value="SusD_RagB"/>
    <property type="match status" value="1"/>
</dbReference>
<reference evidence="8 9" key="1">
    <citation type="submission" date="2018-03" db="EMBL/GenBank/DDBJ databases">
        <title>Genomic Encyclopedia of Archaeal and Bacterial Type Strains, Phase II (KMG-II): from individual species to whole genera.</title>
        <authorList>
            <person name="Goeker M."/>
        </authorList>
    </citation>
    <scope>NUCLEOTIDE SEQUENCE [LARGE SCALE GENOMIC DNA]</scope>
    <source>
        <strain evidence="8 9">DSM 100346</strain>
    </source>
</reference>
<keyword evidence="5" id="KW-0998">Cell outer membrane</keyword>
<dbReference type="SUPFAM" id="SSF48452">
    <property type="entry name" value="TPR-like"/>
    <property type="match status" value="1"/>
</dbReference>
<evidence type="ECO:0000259" key="6">
    <source>
        <dbReference type="Pfam" id="PF07980"/>
    </source>
</evidence>
<organism evidence="8 9">
    <name type="scientific">Dyadobacter jejuensis</name>
    <dbReference type="NCBI Taxonomy" id="1082580"/>
    <lineage>
        <taxon>Bacteria</taxon>
        <taxon>Pseudomonadati</taxon>
        <taxon>Bacteroidota</taxon>
        <taxon>Cytophagia</taxon>
        <taxon>Cytophagales</taxon>
        <taxon>Spirosomataceae</taxon>
        <taxon>Dyadobacter</taxon>
    </lineage>
</organism>
<dbReference type="InterPro" id="IPR012944">
    <property type="entry name" value="SusD_RagB_dom"/>
</dbReference>
<gene>
    <name evidence="8" type="ORF">CLV98_105199</name>
</gene>
<keyword evidence="9" id="KW-1185">Reference proteome</keyword>
<feature type="domain" description="SusD-like N-terminal" evidence="7">
    <location>
        <begin position="66"/>
        <end position="229"/>
    </location>
</feature>
<feature type="domain" description="RagB/SusD" evidence="6">
    <location>
        <begin position="330"/>
        <end position="462"/>
    </location>
</feature>
<evidence type="ECO:0000256" key="5">
    <source>
        <dbReference type="ARBA" id="ARBA00023237"/>
    </source>
</evidence>
<protein>
    <submittedName>
        <fullName evidence="8">Putative outer membrane starch-binding protein</fullName>
    </submittedName>
</protein>